<dbReference type="RefSeq" id="WP_035913439.1">
    <property type="nucleotide sequence ID" value="NZ_AVPJ01000003.1"/>
</dbReference>
<dbReference type="AlphaFoldDB" id="A0A0A0JCP7"/>
<dbReference type="PANTHER" id="PTHR39203">
    <property type="entry name" value="CYTOPLASMIC PROTEIN-RELATED"/>
    <property type="match status" value="1"/>
</dbReference>
<gene>
    <name evidence="2" type="ORF">N802_08320</name>
</gene>
<evidence type="ECO:0000313" key="3">
    <source>
        <dbReference type="Proteomes" id="UP000030002"/>
    </source>
</evidence>
<organism evidence="2 3">
    <name type="scientific">Knoellia sinensis KCTC 19936</name>
    <dbReference type="NCBI Taxonomy" id="1385520"/>
    <lineage>
        <taxon>Bacteria</taxon>
        <taxon>Bacillati</taxon>
        <taxon>Actinomycetota</taxon>
        <taxon>Actinomycetes</taxon>
        <taxon>Micrococcales</taxon>
        <taxon>Intrasporangiaceae</taxon>
        <taxon>Knoellia</taxon>
    </lineage>
</organism>
<feature type="domain" description="ASCH" evidence="1">
    <location>
        <begin position="56"/>
        <end position="178"/>
    </location>
</feature>
<evidence type="ECO:0000259" key="1">
    <source>
        <dbReference type="SMART" id="SM01022"/>
    </source>
</evidence>
<dbReference type="eggNOG" id="COG4405">
    <property type="taxonomic scope" value="Bacteria"/>
</dbReference>
<dbReference type="Pfam" id="PF04266">
    <property type="entry name" value="ASCH"/>
    <property type="match status" value="1"/>
</dbReference>
<protein>
    <recommendedName>
        <fullName evidence="1">ASCH domain-containing protein</fullName>
    </recommendedName>
</protein>
<dbReference type="InterPro" id="IPR007374">
    <property type="entry name" value="ASCH_domain"/>
</dbReference>
<keyword evidence="3" id="KW-1185">Reference proteome</keyword>
<dbReference type="Gene3D" id="3.10.400.10">
    <property type="entry name" value="Sulfate adenylyltransferase"/>
    <property type="match status" value="1"/>
</dbReference>
<dbReference type="STRING" id="1385520.N802_08320"/>
<name>A0A0A0JCP7_9MICO</name>
<dbReference type="SMART" id="SM01022">
    <property type="entry name" value="ASCH"/>
    <property type="match status" value="1"/>
</dbReference>
<dbReference type="CDD" id="cd06553">
    <property type="entry name" value="ASCH_Ef3133_like"/>
    <property type="match status" value="1"/>
</dbReference>
<dbReference type="PANTHER" id="PTHR39203:SF1">
    <property type="entry name" value="CYTOPLASMIC PROTEIN"/>
    <property type="match status" value="1"/>
</dbReference>
<proteinExistence type="predicted"/>
<accession>A0A0A0JCP7</accession>
<dbReference type="InterPro" id="IPR015947">
    <property type="entry name" value="PUA-like_sf"/>
</dbReference>
<dbReference type="Proteomes" id="UP000030002">
    <property type="component" value="Unassembled WGS sequence"/>
</dbReference>
<reference evidence="2 3" key="1">
    <citation type="submission" date="2013-08" db="EMBL/GenBank/DDBJ databases">
        <title>The genome sequence of Knoellia sinensis.</title>
        <authorList>
            <person name="Zhu W."/>
            <person name="Wang G."/>
        </authorList>
    </citation>
    <scope>NUCLEOTIDE SEQUENCE [LARGE SCALE GENOMIC DNA]</scope>
    <source>
        <strain evidence="2 3">KCTC 19936</strain>
    </source>
</reference>
<dbReference type="OrthoDB" id="9807542at2"/>
<dbReference type="SUPFAM" id="SSF88697">
    <property type="entry name" value="PUA domain-like"/>
    <property type="match status" value="1"/>
</dbReference>
<dbReference type="EMBL" id="AVPJ01000003">
    <property type="protein sequence ID" value="KGN33802.1"/>
    <property type="molecule type" value="Genomic_DNA"/>
</dbReference>
<dbReference type="InterPro" id="IPR009326">
    <property type="entry name" value="DUF984"/>
</dbReference>
<comment type="caution">
    <text evidence="2">The sequence shown here is derived from an EMBL/GenBank/DDBJ whole genome shotgun (WGS) entry which is preliminary data.</text>
</comment>
<sequence>MTDSQDARPETELADTTEADERVLAFWERARPHAIRGVVPAYMGPSPLESVTPPAWSFGATPEHADELLDLVLAGTKTATSGALWDYEAEDEPLPEVGTLSIVLDASGTPRALLETTDVQVVPFDEVDEEFARLEGEGDLSLAHWRRVHEEFFTEVADHDRGFAQDMPVVCEQFRVVYTD</sequence>
<evidence type="ECO:0000313" key="2">
    <source>
        <dbReference type="EMBL" id="KGN33802.1"/>
    </source>
</evidence>